<feature type="compositionally biased region" description="Polar residues" evidence="2">
    <location>
        <begin position="218"/>
        <end position="249"/>
    </location>
</feature>
<dbReference type="EMBL" id="AYCK01016225">
    <property type="status" value="NOT_ANNOTATED_CDS"/>
    <property type="molecule type" value="Genomic_DNA"/>
</dbReference>
<dbReference type="PANTHER" id="PTHR13009:SF33">
    <property type="entry name" value="AHA1, ACTIVATOR OF HEAT SHOCK PROTEIN ATPASE HOMOLOG 1A"/>
    <property type="match status" value="1"/>
</dbReference>
<protein>
    <submittedName>
        <fullName evidence="4">Activator of HSP90 ATPase activity 1</fullName>
    </submittedName>
</protein>
<dbReference type="GO" id="GO:0005829">
    <property type="term" value="C:cytosol"/>
    <property type="evidence" value="ECO:0007669"/>
    <property type="project" value="TreeGrafter"/>
</dbReference>
<dbReference type="KEGG" id="pfor:103153716"/>
<dbReference type="SUPFAM" id="SSF103111">
    <property type="entry name" value="Activator of Hsp90 ATPase, Aha1"/>
    <property type="match status" value="1"/>
</dbReference>
<dbReference type="OrthoDB" id="567237at2759"/>
<reference evidence="4" key="2">
    <citation type="submission" date="2025-08" db="UniProtKB">
        <authorList>
            <consortium name="Ensembl"/>
        </authorList>
    </citation>
    <scope>IDENTIFICATION</scope>
</reference>
<accession>A0A087YG71</accession>
<dbReference type="GeneID" id="103153716"/>
<dbReference type="InterPro" id="IPR013538">
    <property type="entry name" value="ASHA1/2-like_C"/>
</dbReference>
<reference evidence="4" key="3">
    <citation type="submission" date="2025-09" db="UniProtKB">
        <authorList>
            <consortium name="Ensembl"/>
        </authorList>
    </citation>
    <scope>IDENTIFICATION</scope>
</reference>
<dbReference type="RefSeq" id="XP_007574807.2">
    <property type="nucleotide sequence ID" value="XM_007574745.2"/>
</dbReference>
<dbReference type="InterPro" id="IPR023393">
    <property type="entry name" value="START-like_dom_sf"/>
</dbReference>
<dbReference type="GO" id="GO:0001671">
    <property type="term" value="F:ATPase activator activity"/>
    <property type="evidence" value="ECO:0007669"/>
    <property type="project" value="InterPro"/>
</dbReference>
<sequence>MWFYFESLCGEQQLRFQLLWVKPQTEGLPVQFWSSGSIRSGVYPSSMAKWGEGDPRWIVEERADATNVNNWHWTERDVTAWSSDRLRQLLLGVRVEGSEGVCEVTEVSRLDGEASINNRKGKLFFFYEFQLRANWLGTSCSGLKYRGTIDVPNLSDENDEDDLDISVCLCKDQPSTPLLDLMKRSGGKEVRRVLGQYVRDLKSDFSQGMILPTADGQKPSTPVASKKNQVKTSKTQVSSDAKRSSSPATCPTGVRIQTCSFSLRETFQTSADELYRTFINQEFVQVFTRSAATVDARRGGKFLLLDGSVSGEFTELVPDQRIEMRWRFRTWPSEHCATIRLELVDRGDETELELEARGVPAGEEETTREGWRRFYLQAIKQTFGY</sequence>
<dbReference type="SUPFAM" id="SSF55961">
    <property type="entry name" value="Bet v1-like"/>
    <property type="match status" value="1"/>
</dbReference>
<dbReference type="Gene3D" id="3.15.10.20">
    <property type="entry name" value="Activator of Hsp90 ATPase Aha1, N-terminal domain"/>
    <property type="match status" value="1"/>
</dbReference>
<comment type="similarity">
    <text evidence="1">Belongs to the AHA1 family.</text>
</comment>
<evidence type="ECO:0000259" key="3">
    <source>
        <dbReference type="SMART" id="SM01000"/>
    </source>
</evidence>
<name>A0A087YG71_POEFO</name>
<dbReference type="Proteomes" id="UP000028760">
    <property type="component" value="Unassembled WGS sequence"/>
</dbReference>
<dbReference type="GO" id="GO:0006457">
    <property type="term" value="P:protein folding"/>
    <property type="evidence" value="ECO:0007669"/>
    <property type="project" value="TreeGrafter"/>
</dbReference>
<feature type="domain" description="Activator of Hsp90 ATPase AHSA1-like N-terminal" evidence="3">
    <location>
        <begin position="75"/>
        <end position="207"/>
    </location>
</feature>
<dbReference type="InterPro" id="IPR036338">
    <property type="entry name" value="Aha1"/>
</dbReference>
<reference evidence="5" key="1">
    <citation type="submission" date="2013-10" db="EMBL/GenBank/DDBJ databases">
        <authorList>
            <person name="Schartl M."/>
            <person name="Warren W."/>
        </authorList>
    </citation>
    <scope>NUCLEOTIDE SEQUENCE [LARGE SCALE GENOMIC DNA]</scope>
    <source>
        <strain evidence="5">female</strain>
    </source>
</reference>
<dbReference type="GeneTree" id="ENSGT00940000155144"/>
<dbReference type="STRING" id="48698.ENSPFOP00000017024"/>
<dbReference type="OMA" id="GDCEVNQ"/>
<dbReference type="Pfam" id="PF09229">
    <property type="entry name" value="Aha1_N"/>
    <property type="match status" value="1"/>
</dbReference>
<evidence type="ECO:0000256" key="2">
    <source>
        <dbReference type="SAM" id="MobiDB-lite"/>
    </source>
</evidence>
<dbReference type="AlphaFoldDB" id="A0A087YG71"/>
<dbReference type="CDD" id="cd08892">
    <property type="entry name" value="SRPBCC_Aha1"/>
    <property type="match status" value="1"/>
</dbReference>
<organism evidence="4 5">
    <name type="scientific">Poecilia formosa</name>
    <name type="common">Amazon molly</name>
    <name type="synonym">Limia formosa</name>
    <dbReference type="NCBI Taxonomy" id="48698"/>
    <lineage>
        <taxon>Eukaryota</taxon>
        <taxon>Metazoa</taxon>
        <taxon>Chordata</taxon>
        <taxon>Craniata</taxon>
        <taxon>Vertebrata</taxon>
        <taxon>Euteleostomi</taxon>
        <taxon>Actinopterygii</taxon>
        <taxon>Neopterygii</taxon>
        <taxon>Teleostei</taxon>
        <taxon>Neoteleostei</taxon>
        <taxon>Acanthomorphata</taxon>
        <taxon>Ovalentaria</taxon>
        <taxon>Atherinomorphae</taxon>
        <taxon>Cyprinodontiformes</taxon>
        <taxon>Poeciliidae</taxon>
        <taxon>Poeciliinae</taxon>
        <taxon>Poecilia</taxon>
    </lineage>
</organism>
<dbReference type="PANTHER" id="PTHR13009">
    <property type="entry name" value="HEAT SHOCK PROTEIN 90 HSP90 CO-CHAPERONE AHA-1"/>
    <property type="match status" value="1"/>
</dbReference>
<proteinExistence type="inferred from homology"/>
<evidence type="ECO:0000256" key="1">
    <source>
        <dbReference type="ARBA" id="ARBA00006817"/>
    </source>
</evidence>
<evidence type="ECO:0000313" key="5">
    <source>
        <dbReference type="Proteomes" id="UP000028760"/>
    </source>
</evidence>
<dbReference type="Ensembl" id="ENSPFOT00000017046.1">
    <property type="protein sequence ID" value="ENSPFOP00000017024.2"/>
    <property type="gene ID" value="ENSPFOG00000016937.1"/>
</dbReference>
<feature type="region of interest" description="Disordered" evidence="2">
    <location>
        <begin position="209"/>
        <end position="249"/>
    </location>
</feature>
<dbReference type="eggNOG" id="KOG2936">
    <property type="taxonomic scope" value="Eukaryota"/>
</dbReference>
<dbReference type="GO" id="GO:0051087">
    <property type="term" value="F:protein-folding chaperone binding"/>
    <property type="evidence" value="ECO:0007669"/>
    <property type="project" value="InterPro"/>
</dbReference>
<dbReference type="Pfam" id="PF08327">
    <property type="entry name" value="AHSA1"/>
    <property type="match status" value="1"/>
</dbReference>
<keyword evidence="5" id="KW-1185">Reference proteome</keyword>
<evidence type="ECO:0000313" key="4">
    <source>
        <dbReference type="Ensembl" id="ENSPFOP00000017024.2"/>
    </source>
</evidence>
<dbReference type="SMART" id="SM01000">
    <property type="entry name" value="Aha1_N"/>
    <property type="match status" value="1"/>
</dbReference>
<dbReference type="InterPro" id="IPR015310">
    <property type="entry name" value="AHSA1-like_N"/>
</dbReference>
<dbReference type="Gene3D" id="3.30.530.20">
    <property type="match status" value="1"/>
</dbReference>